<dbReference type="InterPro" id="IPR038899">
    <property type="entry name" value="METTL22"/>
</dbReference>
<dbReference type="PANTHER" id="PTHR23108">
    <property type="entry name" value="METHYLTRANSFERASE-RELATED"/>
    <property type="match status" value="1"/>
</dbReference>
<dbReference type="Proteomes" id="UP001208570">
    <property type="component" value="Unassembled WGS sequence"/>
</dbReference>
<name>A0AAD9NDY7_9ANNE</name>
<dbReference type="InterPro" id="IPR029063">
    <property type="entry name" value="SAM-dependent_MTases_sf"/>
</dbReference>
<dbReference type="PANTHER" id="PTHR23108:SF0">
    <property type="entry name" value="METHYLTRANSFERASE-LIKE PROTEIN 22"/>
    <property type="match status" value="1"/>
</dbReference>
<evidence type="ECO:0000313" key="1">
    <source>
        <dbReference type="EMBL" id="KAK2164741.1"/>
    </source>
</evidence>
<comment type="caution">
    <text evidence="1">The sequence shown here is derived from an EMBL/GenBank/DDBJ whole genome shotgun (WGS) entry which is preliminary data.</text>
</comment>
<keyword evidence="2" id="KW-1185">Reference proteome</keyword>
<dbReference type="SUPFAM" id="SSF53335">
    <property type="entry name" value="S-adenosyl-L-methionine-dependent methyltransferases"/>
    <property type="match status" value="1"/>
</dbReference>
<dbReference type="Gene3D" id="3.40.50.150">
    <property type="entry name" value="Vaccinia Virus protein VP39"/>
    <property type="match status" value="1"/>
</dbReference>
<sequence length="263" mass="29920">MEPHEVALSDVHVYGPSLTNTDTSHKDYQVVRTRFLYTLECGQGSQWCPDPDPSYSGNLEPDTDSENEIELDEDGDLKVWRGCLLLCDFILDRLAMFEDATVIELGGGTGLASIVVATVARAVISTDVGQDVLTLCQKNVETHKHLYVDKTVIVRELDWSKEELNTMIYDDNLTDSFFNTINKLMCQKPGRKTILALEKRLNFTLSNLDVGCPAYDHFKNSLDQLHSYSNRNGVHFTVSQVTSIQQFFYYDRNKYLVILCTRR</sequence>
<accession>A0AAD9NDY7</accession>
<dbReference type="GO" id="GO:0005634">
    <property type="term" value="C:nucleus"/>
    <property type="evidence" value="ECO:0007669"/>
    <property type="project" value="TreeGrafter"/>
</dbReference>
<dbReference type="GO" id="GO:0008276">
    <property type="term" value="F:protein methyltransferase activity"/>
    <property type="evidence" value="ECO:0007669"/>
    <property type="project" value="InterPro"/>
</dbReference>
<dbReference type="AlphaFoldDB" id="A0AAD9NDY7"/>
<dbReference type="Pfam" id="PF10294">
    <property type="entry name" value="Methyltransf_16"/>
    <property type="match status" value="1"/>
</dbReference>
<gene>
    <name evidence="1" type="ORF">LSH36_59g01041</name>
</gene>
<organism evidence="1 2">
    <name type="scientific">Paralvinella palmiformis</name>
    <dbReference type="NCBI Taxonomy" id="53620"/>
    <lineage>
        <taxon>Eukaryota</taxon>
        <taxon>Metazoa</taxon>
        <taxon>Spiralia</taxon>
        <taxon>Lophotrochozoa</taxon>
        <taxon>Annelida</taxon>
        <taxon>Polychaeta</taxon>
        <taxon>Sedentaria</taxon>
        <taxon>Canalipalpata</taxon>
        <taxon>Terebellida</taxon>
        <taxon>Terebelliformia</taxon>
        <taxon>Alvinellidae</taxon>
        <taxon>Paralvinella</taxon>
    </lineage>
</organism>
<reference evidence="1" key="1">
    <citation type="journal article" date="2023" name="Mol. Biol. Evol.">
        <title>Third-Generation Sequencing Reveals the Adaptive Role of the Epigenome in Three Deep-Sea Polychaetes.</title>
        <authorList>
            <person name="Perez M."/>
            <person name="Aroh O."/>
            <person name="Sun Y."/>
            <person name="Lan Y."/>
            <person name="Juniper S.K."/>
            <person name="Young C.R."/>
            <person name="Angers B."/>
            <person name="Qian P.Y."/>
        </authorList>
    </citation>
    <scope>NUCLEOTIDE SEQUENCE</scope>
    <source>
        <strain evidence="1">P08H-3</strain>
    </source>
</reference>
<evidence type="ECO:0000313" key="2">
    <source>
        <dbReference type="Proteomes" id="UP001208570"/>
    </source>
</evidence>
<evidence type="ECO:0008006" key="3">
    <source>
        <dbReference type="Google" id="ProtNLM"/>
    </source>
</evidence>
<dbReference type="EMBL" id="JAODUP010000059">
    <property type="protein sequence ID" value="KAK2164741.1"/>
    <property type="molecule type" value="Genomic_DNA"/>
</dbReference>
<protein>
    <recommendedName>
        <fullName evidence="3">Methyltransferase-like protein 22</fullName>
    </recommendedName>
</protein>
<proteinExistence type="predicted"/>
<dbReference type="InterPro" id="IPR019410">
    <property type="entry name" value="Methyltransf_16"/>
</dbReference>